<dbReference type="PANTHER" id="PTHR35285">
    <property type="entry name" value="2-C-METHYL-D-ERYTHRITOL 4-PHOSPHATE CYTIDYLYLTRANSFERASE"/>
    <property type="match status" value="1"/>
</dbReference>
<reference evidence="3 4" key="1">
    <citation type="journal article" date="2024" name="Nat. Commun.">
        <title>Phylogenomics reveals the evolutionary origins of lichenization in chlorophyte algae.</title>
        <authorList>
            <person name="Puginier C."/>
            <person name="Libourel C."/>
            <person name="Otte J."/>
            <person name="Skaloud P."/>
            <person name="Haon M."/>
            <person name="Grisel S."/>
            <person name="Petersen M."/>
            <person name="Berrin J.G."/>
            <person name="Delaux P.M."/>
            <person name="Dal Grande F."/>
            <person name="Keller J."/>
        </authorList>
    </citation>
    <scope>NUCLEOTIDE SEQUENCE [LARGE SCALE GENOMIC DNA]</scope>
    <source>
        <strain evidence="3 4">SAG 2036</strain>
    </source>
</reference>
<comment type="caution">
    <text evidence="3">The sequence shown here is derived from an EMBL/GenBank/DDBJ whole genome shotgun (WGS) entry which is preliminary data.</text>
</comment>
<dbReference type="AlphaFoldDB" id="A0AAW1P8R8"/>
<name>A0AAW1P8R8_9CHLO</name>
<keyword evidence="1" id="KW-0472">Membrane</keyword>
<feature type="transmembrane region" description="Helical" evidence="1">
    <location>
        <begin position="220"/>
        <end position="245"/>
    </location>
</feature>
<dbReference type="PANTHER" id="PTHR35285:SF1">
    <property type="entry name" value="2-C-METHYL-D-ERYTHRITOL 4-PHOSPHATE CYTIDYLYLTRANSFERASE"/>
    <property type="match status" value="1"/>
</dbReference>
<keyword evidence="2" id="KW-0732">Signal</keyword>
<organism evidence="3 4">
    <name type="scientific">Symbiochloris irregularis</name>
    <dbReference type="NCBI Taxonomy" id="706552"/>
    <lineage>
        <taxon>Eukaryota</taxon>
        <taxon>Viridiplantae</taxon>
        <taxon>Chlorophyta</taxon>
        <taxon>core chlorophytes</taxon>
        <taxon>Trebouxiophyceae</taxon>
        <taxon>Trebouxiales</taxon>
        <taxon>Trebouxiaceae</taxon>
        <taxon>Symbiochloris</taxon>
    </lineage>
</organism>
<dbReference type="Proteomes" id="UP001465755">
    <property type="component" value="Unassembled WGS sequence"/>
</dbReference>
<feature type="chain" id="PRO_5043822406" evidence="2">
    <location>
        <begin position="25"/>
        <end position="261"/>
    </location>
</feature>
<sequence>MRGLLLLTAVLLCDLAAVRLTVQALPSTSSFATSSSPAFFWSSLAGAVQDTGAGNARTSYEAVPFSALLPSALSGLAQPQAADTASHLFGKSSPDLLVIFSGPEVDAAQLAQRPQDFQVLQSLLQSSAASLSLPYATHAVADLPSSIEEALSSAQLSGKQAVADLVQESGRSHAFLFGSRPQAELSEQQRRRLLSQGPWRQLLQDQSPEACNAKCRSQVMILQGIILTVTLLSSLAVGLSMMHAVGTPSRFETPKEAARQD</sequence>
<dbReference type="EMBL" id="JALJOQ010000039">
    <property type="protein sequence ID" value="KAK9805986.1"/>
    <property type="molecule type" value="Genomic_DNA"/>
</dbReference>
<evidence type="ECO:0000313" key="3">
    <source>
        <dbReference type="EMBL" id="KAK9805986.1"/>
    </source>
</evidence>
<evidence type="ECO:0000256" key="1">
    <source>
        <dbReference type="SAM" id="Phobius"/>
    </source>
</evidence>
<keyword evidence="1" id="KW-1133">Transmembrane helix</keyword>
<feature type="signal peptide" evidence="2">
    <location>
        <begin position="1"/>
        <end position="24"/>
    </location>
</feature>
<evidence type="ECO:0000313" key="4">
    <source>
        <dbReference type="Proteomes" id="UP001465755"/>
    </source>
</evidence>
<keyword evidence="1" id="KW-0812">Transmembrane</keyword>
<proteinExistence type="predicted"/>
<keyword evidence="4" id="KW-1185">Reference proteome</keyword>
<evidence type="ECO:0000256" key="2">
    <source>
        <dbReference type="SAM" id="SignalP"/>
    </source>
</evidence>
<accession>A0AAW1P8R8</accession>
<gene>
    <name evidence="3" type="ORF">WJX73_000235</name>
</gene>
<protein>
    <submittedName>
        <fullName evidence="3">Uncharacterized protein</fullName>
    </submittedName>
</protein>